<dbReference type="Proteomes" id="UP000178943">
    <property type="component" value="Unassembled WGS sequence"/>
</dbReference>
<dbReference type="GO" id="GO:1990904">
    <property type="term" value="C:ribonucleoprotein complex"/>
    <property type="evidence" value="ECO:0007669"/>
    <property type="project" value="UniProtKB-KW"/>
</dbReference>
<keyword evidence="3" id="KW-0699">rRNA-binding</keyword>
<dbReference type="GO" id="GO:0070181">
    <property type="term" value="F:small ribosomal subunit rRNA binding"/>
    <property type="evidence" value="ECO:0007669"/>
    <property type="project" value="TreeGrafter"/>
</dbReference>
<feature type="region of interest" description="Disordered" evidence="4">
    <location>
        <begin position="111"/>
        <end position="144"/>
    </location>
</feature>
<dbReference type="AlphaFoldDB" id="A0A1F5V8X7"/>
<proteinExistence type="inferred from homology"/>
<dbReference type="GO" id="GO:0003735">
    <property type="term" value="F:structural constituent of ribosome"/>
    <property type="evidence" value="ECO:0007669"/>
    <property type="project" value="InterPro"/>
</dbReference>
<dbReference type="GO" id="GO:0006412">
    <property type="term" value="P:translation"/>
    <property type="evidence" value="ECO:0007669"/>
    <property type="project" value="UniProtKB-UniRule"/>
</dbReference>
<comment type="caution">
    <text evidence="5">The sequence shown here is derived from an EMBL/GenBank/DDBJ whole genome shotgun (WGS) entry which is preliminary data.</text>
</comment>
<name>A0A1F5V8X7_9BACT</name>
<gene>
    <name evidence="3" type="primary">rpsF</name>
    <name evidence="5" type="ORF">A2Y62_05185</name>
</gene>
<dbReference type="HAMAP" id="MF_00360">
    <property type="entry name" value="Ribosomal_bS6"/>
    <property type="match status" value="1"/>
</dbReference>
<comment type="function">
    <text evidence="3">Binds together with bS18 to 16S ribosomal RNA.</text>
</comment>
<keyword evidence="3" id="KW-0694">RNA-binding</keyword>
<keyword evidence="3 5" id="KW-0689">Ribosomal protein</keyword>
<dbReference type="Gene3D" id="3.30.70.60">
    <property type="match status" value="1"/>
</dbReference>
<accession>A0A1F5V8X7</accession>
<reference evidence="5 6" key="1">
    <citation type="journal article" date="2016" name="Nat. Commun.">
        <title>Thousands of microbial genomes shed light on interconnected biogeochemical processes in an aquifer system.</title>
        <authorList>
            <person name="Anantharaman K."/>
            <person name="Brown C.T."/>
            <person name="Hug L.A."/>
            <person name="Sharon I."/>
            <person name="Castelle C.J."/>
            <person name="Probst A.J."/>
            <person name="Thomas B.C."/>
            <person name="Singh A."/>
            <person name="Wilkins M.J."/>
            <person name="Karaoz U."/>
            <person name="Brodie E.L."/>
            <person name="Williams K.H."/>
            <person name="Hubbard S.S."/>
            <person name="Banfield J.F."/>
        </authorList>
    </citation>
    <scope>NUCLEOTIDE SEQUENCE [LARGE SCALE GENOMIC DNA]</scope>
</reference>
<protein>
    <recommendedName>
        <fullName evidence="2 3">Small ribosomal subunit protein bS6</fullName>
    </recommendedName>
</protein>
<dbReference type="GO" id="GO:0005840">
    <property type="term" value="C:ribosome"/>
    <property type="evidence" value="ECO:0007669"/>
    <property type="project" value="UniProtKB-KW"/>
</dbReference>
<dbReference type="SUPFAM" id="SSF54995">
    <property type="entry name" value="Ribosomal protein S6"/>
    <property type="match status" value="1"/>
</dbReference>
<evidence type="ECO:0000256" key="2">
    <source>
        <dbReference type="ARBA" id="ARBA00035294"/>
    </source>
</evidence>
<evidence type="ECO:0000256" key="3">
    <source>
        <dbReference type="HAMAP-Rule" id="MF_00360"/>
    </source>
</evidence>
<evidence type="ECO:0000256" key="1">
    <source>
        <dbReference type="ARBA" id="ARBA00009512"/>
    </source>
</evidence>
<dbReference type="PANTHER" id="PTHR21011:SF1">
    <property type="entry name" value="SMALL RIBOSOMAL SUBUNIT PROTEIN BS6M"/>
    <property type="match status" value="1"/>
</dbReference>
<organism evidence="5 6">
    <name type="scientific">Candidatus Fischerbacteria bacterium RBG_13_37_8</name>
    <dbReference type="NCBI Taxonomy" id="1817863"/>
    <lineage>
        <taxon>Bacteria</taxon>
        <taxon>Candidatus Fischeribacteriota</taxon>
    </lineage>
</organism>
<dbReference type="InterPro" id="IPR000529">
    <property type="entry name" value="Ribosomal_bS6"/>
</dbReference>
<dbReference type="EMBL" id="MFGW01000206">
    <property type="protein sequence ID" value="OGF59748.1"/>
    <property type="molecule type" value="Genomic_DNA"/>
</dbReference>
<dbReference type="InterPro" id="IPR020814">
    <property type="entry name" value="Ribosomal_S6_plastid/chlpt"/>
</dbReference>
<evidence type="ECO:0000256" key="4">
    <source>
        <dbReference type="SAM" id="MobiDB-lite"/>
    </source>
</evidence>
<sequence>MNHYEIMVLTNPQLEEQAQKEVIEFVKNFITDNGGEVIMVDHWGKRSTTYAIKRHQEAYYDVIYYRLLSEHLPELERRLKLKESVLRYMNLKMLKVQIPHLKNKAALIKAKEQPPAEVVPEPESISEPVAEKSAITLPEEGTNE</sequence>
<keyword evidence="3" id="KW-0687">Ribonucleoprotein</keyword>
<dbReference type="InterPro" id="IPR035980">
    <property type="entry name" value="Ribosomal_bS6_sf"/>
</dbReference>
<evidence type="ECO:0000313" key="6">
    <source>
        <dbReference type="Proteomes" id="UP000178943"/>
    </source>
</evidence>
<dbReference type="NCBIfam" id="TIGR00166">
    <property type="entry name" value="S6"/>
    <property type="match status" value="1"/>
</dbReference>
<dbReference type="CDD" id="cd00473">
    <property type="entry name" value="bS6"/>
    <property type="match status" value="1"/>
</dbReference>
<feature type="compositionally biased region" description="Low complexity" evidence="4">
    <location>
        <begin position="115"/>
        <end position="128"/>
    </location>
</feature>
<dbReference type="GO" id="GO:0005737">
    <property type="term" value="C:cytoplasm"/>
    <property type="evidence" value="ECO:0007669"/>
    <property type="project" value="UniProtKB-ARBA"/>
</dbReference>
<dbReference type="InterPro" id="IPR014717">
    <property type="entry name" value="Transl_elong_EF1B/ribsomal_bS6"/>
</dbReference>
<comment type="similarity">
    <text evidence="1 3">Belongs to the bacterial ribosomal protein bS6 family.</text>
</comment>
<dbReference type="PANTHER" id="PTHR21011">
    <property type="entry name" value="MITOCHONDRIAL 28S RIBOSOMAL PROTEIN S6"/>
    <property type="match status" value="1"/>
</dbReference>
<dbReference type="STRING" id="1817863.A2Y62_05185"/>
<evidence type="ECO:0000313" key="5">
    <source>
        <dbReference type="EMBL" id="OGF59748.1"/>
    </source>
</evidence>
<dbReference type="Pfam" id="PF01250">
    <property type="entry name" value="Ribosomal_S6"/>
    <property type="match status" value="1"/>
</dbReference>